<sequence>MATNTGSSTAKGRLSGVGGLVKAVIVVGVALAVLISMTRLVRTVASPADEVAVHKGGGIIEAPNSKGCVAANSRELRRPGDKYFWYPASQRTYNFTGGEGADHSAFSVVSKDFQTLEVPGSVEFTLNVNCTVLTRFHDAIGNRYHAFYTTSDEWSETNDGWQRMLDLYFAPALDATLDRVAKKYTWKELYADPTIKDEMNRTVNEQLATLIQQKMPGEDEFFQGFSALIQQPTPSEALVQALADEEAGRAQAAAAKAKAVADAETTEARAVADAKAAEAAADAQVAQKEAEARIARLEAEIKAAQMKPFGSAKEYNNWLAIQNGLNPYQPTYGGSVVAPSPSTP</sequence>
<reference evidence="5" key="1">
    <citation type="journal article" date="2019" name="Int. J. Syst. Evol. Microbiol.">
        <title>The Global Catalogue of Microorganisms (GCM) 10K type strain sequencing project: providing services to taxonomists for standard genome sequencing and annotation.</title>
        <authorList>
            <consortium name="The Broad Institute Genomics Platform"/>
            <consortium name="The Broad Institute Genome Sequencing Center for Infectious Disease"/>
            <person name="Wu L."/>
            <person name="Ma J."/>
        </authorList>
    </citation>
    <scope>NUCLEOTIDE SEQUENCE [LARGE SCALE GENOMIC DNA]</scope>
    <source>
        <strain evidence="5">JCM 15591</strain>
    </source>
</reference>
<name>A0ABP4XDZ5_9MICO</name>
<evidence type="ECO:0000259" key="3">
    <source>
        <dbReference type="Pfam" id="PF01145"/>
    </source>
</evidence>
<gene>
    <name evidence="4" type="ORF">GCM10009810_37120</name>
</gene>
<proteinExistence type="predicted"/>
<keyword evidence="1" id="KW-0175">Coiled coil</keyword>
<keyword evidence="2" id="KW-0812">Transmembrane</keyword>
<dbReference type="Pfam" id="PF01145">
    <property type="entry name" value="Band_7"/>
    <property type="match status" value="1"/>
</dbReference>
<evidence type="ECO:0000313" key="5">
    <source>
        <dbReference type="Proteomes" id="UP001501475"/>
    </source>
</evidence>
<dbReference type="Proteomes" id="UP001501475">
    <property type="component" value="Unassembled WGS sequence"/>
</dbReference>
<comment type="caution">
    <text evidence="4">The sequence shown here is derived from an EMBL/GenBank/DDBJ whole genome shotgun (WGS) entry which is preliminary data.</text>
</comment>
<keyword evidence="5" id="KW-1185">Reference proteome</keyword>
<organism evidence="4 5">
    <name type="scientific">Nostocoides vanveenii</name>
    <dbReference type="NCBI Taxonomy" id="330835"/>
    <lineage>
        <taxon>Bacteria</taxon>
        <taxon>Bacillati</taxon>
        <taxon>Actinomycetota</taxon>
        <taxon>Actinomycetes</taxon>
        <taxon>Micrococcales</taxon>
        <taxon>Intrasporangiaceae</taxon>
        <taxon>Nostocoides</taxon>
    </lineage>
</organism>
<keyword evidence="2" id="KW-1133">Transmembrane helix</keyword>
<feature type="coiled-coil region" evidence="1">
    <location>
        <begin position="280"/>
        <end position="307"/>
    </location>
</feature>
<evidence type="ECO:0000256" key="1">
    <source>
        <dbReference type="SAM" id="Coils"/>
    </source>
</evidence>
<feature type="transmembrane region" description="Helical" evidence="2">
    <location>
        <begin position="20"/>
        <end position="37"/>
    </location>
</feature>
<dbReference type="RefSeq" id="WP_344069245.1">
    <property type="nucleotide sequence ID" value="NZ_BAAAPN010000105.1"/>
</dbReference>
<feature type="domain" description="Band 7" evidence="3">
    <location>
        <begin position="79"/>
        <end position="262"/>
    </location>
</feature>
<evidence type="ECO:0000256" key="2">
    <source>
        <dbReference type="SAM" id="Phobius"/>
    </source>
</evidence>
<evidence type="ECO:0000313" key="4">
    <source>
        <dbReference type="EMBL" id="GAA1776560.1"/>
    </source>
</evidence>
<dbReference type="EMBL" id="BAAAPN010000105">
    <property type="protein sequence ID" value="GAA1776560.1"/>
    <property type="molecule type" value="Genomic_DNA"/>
</dbReference>
<dbReference type="InterPro" id="IPR001107">
    <property type="entry name" value="Band_7"/>
</dbReference>
<protein>
    <recommendedName>
        <fullName evidence="3">Band 7 domain-containing protein</fullName>
    </recommendedName>
</protein>
<accession>A0ABP4XDZ5</accession>
<keyword evidence="2" id="KW-0472">Membrane</keyword>